<dbReference type="Proteomes" id="UP000552241">
    <property type="component" value="Unassembled WGS sequence"/>
</dbReference>
<dbReference type="AlphaFoldDB" id="A0A838ZLS0"/>
<sequence length="169" mass="19453">MKDVLLVLLIFPFCILSAQQEKLCEEYKQVGFTTYTPKTLPIFLGCESFKEKNDSLNICNRNFIASKIAEKMDSEFSPDAKHDDSRQYYKVAVLMNISFQGKLALSIENRRENAFEDELELVLNEISTETTGIVPAKYENGTCSRFLYKLPISFDLTATKYEEFIKNLN</sequence>
<accession>A0A838ZLS0</accession>
<evidence type="ECO:0008006" key="3">
    <source>
        <dbReference type="Google" id="ProtNLM"/>
    </source>
</evidence>
<protein>
    <recommendedName>
        <fullName evidence="3">TonB C-terminal domain-containing protein</fullName>
    </recommendedName>
</protein>
<proteinExistence type="predicted"/>
<comment type="caution">
    <text evidence="1">The sequence shown here is derived from an EMBL/GenBank/DDBJ whole genome shotgun (WGS) entry which is preliminary data.</text>
</comment>
<dbReference type="RefSeq" id="WP_182042288.1">
    <property type="nucleotide sequence ID" value="NZ_JACDZE010000001.1"/>
</dbReference>
<reference evidence="1 2" key="1">
    <citation type="submission" date="2020-07" db="EMBL/GenBank/DDBJ databases">
        <title>Moheibacter lacus sp. nov., a member of the family Flavobacteriaceae isolated from freshwater lake sediment.</title>
        <authorList>
            <person name="Liu Y."/>
        </authorList>
    </citation>
    <scope>NUCLEOTIDE SEQUENCE [LARGE SCALE GENOMIC DNA]</scope>
    <source>
        <strain evidence="1 2">BDHS18</strain>
    </source>
</reference>
<keyword evidence="2" id="KW-1185">Reference proteome</keyword>
<evidence type="ECO:0000313" key="2">
    <source>
        <dbReference type="Proteomes" id="UP000552241"/>
    </source>
</evidence>
<name>A0A838ZLS0_9FLAO</name>
<evidence type="ECO:0000313" key="1">
    <source>
        <dbReference type="EMBL" id="MBA5628700.1"/>
    </source>
</evidence>
<organism evidence="1 2">
    <name type="scientific">Moheibacter lacus</name>
    <dbReference type="NCBI Taxonomy" id="2745851"/>
    <lineage>
        <taxon>Bacteria</taxon>
        <taxon>Pseudomonadati</taxon>
        <taxon>Bacteroidota</taxon>
        <taxon>Flavobacteriia</taxon>
        <taxon>Flavobacteriales</taxon>
        <taxon>Weeksellaceae</taxon>
        <taxon>Moheibacter</taxon>
    </lineage>
</organism>
<dbReference type="EMBL" id="JACDZE010000001">
    <property type="protein sequence ID" value="MBA5628700.1"/>
    <property type="molecule type" value="Genomic_DNA"/>
</dbReference>
<gene>
    <name evidence="1" type="ORF">HU137_02820</name>
</gene>